<dbReference type="RefSeq" id="WP_173559058.1">
    <property type="nucleotide sequence ID" value="NZ_JAPIUZ010000002.1"/>
</dbReference>
<dbReference type="EMBL" id="JAPIUZ010000002">
    <property type="protein sequence ID" value="MCX2563313.1"/>
    <property type="molecule type" value="Genomic_DNA"/>
</dbReference>
<dbReference type="InterPro" id="IPR021808">
    <property type="entry name" value="DUF3383"/>
</dbReference>
<dbReference type="Pfam" id="PF11863">
    <property type="entry name" value="DUF3383"/>
    <property type="match status" value="2"/>
</dbReference>
<evidence type="ECO:0000313" key="2">
    <source>
        <dbReference type="Proteomes" id="UP001301152"/>
    </source>
</evidence>
<comment type="caution">
    <text evidence="1">The sequence shown here is derived from an EMBL/GenBank/DDBJ whole genome shotgun (WGS) entry which is preliminary data.</text>
</comment>
<proteinExistence type="predicted"/>
<name>A0ABT3QDE3_9PROT</name>
<dbReference type="Proteomes" id="UP001301152">
    <property type="component" value="Unassembled WGS sequence"/>
</dbReference>
<evidence type="ECO:0000313" key="1">
    <source>
        <dbReference type="EMBL" id="MCX2563313.1"/>
    </source>
</evidence>
<sequence length="373" mass="39914">MTAGLPLSDIVNAQVTLDPQASATRNFGTLLIVGSESVLSDTEDLRSYSSLDSVGDDYAVTSPVYLAATLFYAQSPQPSTLYVGEQRTSETNLTTTVQRLAAASGDWYGLAFAMATMPTDTVIVQVAQQIEALTPVRTFWATTQDANAIVSSGTTDLAYLLCQANVSRTWCQYSTSNPYASISAFARIATVNYSGQNTTLTLKFKNEPDVTSETLTTTEYSALKAKYCNVFALLQNGESIIHEGYMADGTWADTRIGCDAFQNGLQVAGFNLLYSNLKIPQTDAGMVILKGTYDTVCQTYVTNGLFAPGVWTGPTIGALKNGDTLNDGYYIYCPSVASQSAADRSARKAVTMQIACKLAGAVHSSNVLVNVVQ</sequence>
<accession>A0ABT3QDE3</accession>
<gene>
    <name evidence="1" type="ORF">OQ497_04965</name>
</gene>
<reference evidence="1 2" key="1">
    <citation type="submission" date="2022-11" db="EMBL/GenBank/DDBJ databases">
        <title>Genome sequencing of Acetobacter type strain.</title>
        <authorList>
            <person name="Heo J."/>
            <person name="Lee D."/>
            <person name="Han B.-H."/>
            <person name="Hong S.-B."/>
            <person name="Kwon S.-W."/>
        </authorList>
    </citation>
    <scope>NUCLEOTIDE SEQUENCE [LARGE SCALE GENOMIC DNA]</scope>
    <source>
        <strain evidence="1 2">KACC 21253</strain>
    </source>
</reference>
<protein>
    <submittedName>
        <fullName evidence="1">DUF3383 family protein</fullName>
    </submittedName>
</protein>
<keyword evidence="2" id="KW-1185">Reference proteome</keyword>
<organism evidence="1 2">
    <name type="scientific">Acetobacter thailandicus</name>
    <dbReference type="NCBI Taxonomy" id="1502842"/>
    <lineage>
        <taxon>Bacteria</taxon>
        <taxon>Pseudomonadati</taxon>
        <taxon>Pseudomonadota</taxon>
        <taxon>Alphaproteobacteria</taxon>
        <taxon>Acetobacterales</taxon>
        <taxon>Acetobacteraceae</taxon>
        <taxon>Acetobacter</taxon>
    </lineage>
</organism>